<dbReference type="OrthoDB" id="3186544at2"/>
<dbReference type="AlphaFoldDB" id="D8IPU2"/>
<reference evidence="2 3" key="1">
    <citation type="submission" date="2010-04" db="EMBL/GenBank/DDBJ databases">
        <title>The genome of Herbaspirillum seropedicae SmR1, an endophytic, nitrogen-fixing, plant-growth promoting beta-Proteobacteria.</title>
        <authorList>
            <person name="Pedrosa F.O."/>
            <person name="Monteiro R.A."/>
            <person name="Wassem R."/>
            <person name="Cruz L.M."/>
            <person name="Ayub R.A."/>
            <person name="Colauto N.B."/>
            <person name="Fernandez M.A."/>
            <person name="Fungaro M.H.P."/>
            <person name="Grisard E.C."/>
            <person name="Hungria M."/>
            <person name="Madeira H.M.F."/>
            <person name="Nodari R.O."/>
            <person name="Osaku C.A."/>
            <person name="Petzl-Erler M.L."/>
            <person name="Terenzi H."/>
            <person name="Vieira L.G.E."/>
            <person name="Almeida M.I.M."/>
            <person name="Alves L.R."/>
            <person name="Arantes O.M.N."/>
            <person name="Balsanelli E."/>
            <person name="Barcellos F.G."/>
            <person name="Baura V.A."/>
            <person name="Binde D.R."/>
            <person name="Campo R.J."/>
            <person name="Chubatsu L.S."/>
            <person name="Chueire L.M.O."/>
            <person name="Ciferri R.R."/>
            <person name="Correa L.C."/>
            <person name="da Conceicao Silva J.L."/>
            <person name="Dabul A.N.G."/>
            <person name="Dambros B.P."/>
            <person name="Faoro H."/>
            <person name="Favetti A."/>
            <person name="Friedermann G."/>
            <person name="Furlaneto M.C."/>
            <person name="Gasques L.S."/>
            <person name="Gimenes C.C.T."/>
            <person name="Gioppo N.M.R."/>
            <person name="Glienke-Blanco C."/>
            <person name="Godoy L.P."/>
            <person name="Guerra M.P."/>
            <person name="Karp S."/>
            <person name="Kava-Cordeiro V."/>
            <person name="Margarido V.P."/>
            <person name="Mathioni S.M."/>
            <person name="Menck-Soares M.A."/>
            <person name="Murace N.K."/>
            <person name="Nicolas M.F."/>
            <person name="Oliveira C.E.C."/>
            <person name="Pagnan N.A.B."/>
            <person name="Pamphile J.A."/>
            <person name="Patussi E.V."/>
            <person name="Pereira L.F.P."/>
            <person name="Pereira-Ferrari L."/>
            <person name="Pinto F.G.S."/>
            <person name="Precoma C."/>
            <person name="Prioli A.J."/>
            <person name="Prioli S.M.A.P."/>
            <person name="Raittz R.T."/>
            <person name="Ramos H.J.O."/>
            <person name="Ribeiro E.M.S.F."/>
            <person name="Rigo L.U."/>
            <person name="Rocha C.L.M.S.C."/>
            <person name="Rocha S.N."/>
            <person name="Santos K."/>
            <person name="Satori D."/>
            <person name="Silva A.G."/>
            <person name="Simao R.C.G."/>
            <person name="Soares M.A.M."/>
            <person name="Souza E.M."/>
            <person name="Steffens M.B.R."/>
            <person name="Steindel M."/>
            <person name="Tadra-Sfeir M.Z."/>
            <person name="Takahashi E.K."/>
            <person name="Torres R.A."/>
            <person name="Valle J.S."/>
            <person name="Vernal J.I."/>
            <person name="Vilas-Boas L.A."/>
            <person name="Watanabe M.A.E."/>
            <person name="Weiss V.A."/>
            <person name="Yates M.A."/>
            <person name="Souza E.M."/>
        </authorList>
    </citation>
    <scope>NUCLEOTIDE SEQUENCE [LARGE SCALE GENOMIC DNA]</scope>
    <source>
        <strain evidence="2 3">SmR1</strain>
    </source>
</reference>
<evidence type="ECO:0000313" key="2">
    <source>
        <dbReference type="EMBL" id="ADJ64989.1"/>
    </source>
</evidence>
<sequence>MADHIPSQLKKGVLELCVLALLAQGDSYAYDLARNLAQAVDMGEGTIYPLMRRLQTDGLVDSYQQESESGPSRKYYRLTEAGLLSLTAQKQDWQRFTASVNSILGVTHE</sequence>
<gene>
    <name evidence="2" type="ordered locus">Hsero_3510</name>
</gene>
<dbReference type="EMBL" id="CP002039">
    <property type="protein sequence ID" value="ADJ64989.1"/>
    <property type="molecule type" value="Genomic_DNA"/>
</dbReference>
<dbReference type="Gene3D" id="1.10.10.10">
    <property type="entry name" value="Winged helix-like DNA-binding domain superfamily/Winged helix DNA-binding domain"/>
    <property type="match status" value="1"/>
</dbReference>
<dbReference type="HOGENOM" id="CLU_063440_3_1_4"/>
<proteinExistence type="predicted"/>
<dbReference type="STRING" id="757424.Hsero_3510"/>
<organism evidence="2 3">
    <name type="scientific">Herbaspirillum seropedicae (strain SmR1)</name>
    <dbReference type="NCBI Taxonomy" id="757424"/>
    <lineage>
        <taxon>Bacteria</taxon>
        <taxon>Pseudomonadati</taxon>
        <taxon>Pseudomonadota</taxon>
        <taxon>Betaproteobacteria</taxon>
        <taxon>Burkholderiales</taxon>
        <taxon>Oxalobacteraceae</taxon>
        <taxon>Herbaspirillum</taxon>
    </lineage>
</organism>
<dbReference type="SUPFAM" id="SSF46785">
    <property type="entry name" value="Winged helix' DNA-binding domain"/>
    <property type="match status" value="1"/>
</dbReference>
<dbReference type="InterPro" id="IPR052509">
    <property type="entry name" value="Metal_resp_DNA-bind_regulator"/>
</dbReference>
<name>D8IPU2_HERSS</name>
<dbReference type="KEGG" id="hse:Hsero_3510"/>
<dbReference type="PANTHER" id="PTHR33169">
    <property type="entry name" value="PADR-FAMILY TRANSCRIPTIONAL REGULATOR"/>
    <property type="match status" value="1"/>
</dbReference>
<evidence type="ECO:0000313" key="3">
    <source>
        <dbReference type="Proteomes" id="UP000000329"/>
    </source>
</evidence>
<accession>D8IPU2</accession>
<evidence type="ECO:0000259" key="1">
    <source>
        <dbReference type="Pfam" id="PF03551"/>
    </source>
</evidence>
<dbReference type="Proteomes" id="UP000000329">
    <property type="component" value="Chromosome"/>
</dbReference>
<dbReference type="InterPro" id="IPR036388">
    <property type="entry name" value="WH-like_DNA-bd_sf"/>
</dbReference>
<dbReference type="InterPro" id="IPR036390">
    <property type="entry name" value="WH_DNA-bd_sf"/>
</dbReference>
<feature type="domain" description="Transcription regulator PadR N-terminal" evidence="1">
    <location>
        <begin position="18"/>
        <end position="84"/>
    </location>
</feature>
<dbReference type="PANTHER" id="PTHR33169:SF24">
    <property type="entry name" value="TRANSCRIPTIONAL REGULATOR, PADR FAMILY"/>
    <property type="match status" value="1"/>
</dbReference>
<dbReference type="Pfam" id="PF03551">
    <property type="entry name" value="PadR"/>
    <property type="match status" value="1"/>
</dbReference>
<dbReference type="eggNOG" id="COG1695">
    <property type="taxonomic scope" value="Bacteria"/>
</dbReference>
<keyword evidence="3" id="KW-1185">Reference proteome</keyword>
<protein>
    <submittedName>
        <fullName evidence="2">Transcription regulator protein</fullName>
    </submittedName>
</protein>
<dbReference type="InterPro" id="IPR005149">
    <property type="entry name" value="Tscrpt_reg_PadR_N"/>
</dbReference>